<evidence type="ECO:0000313" key="3">
    <source>
        <dbReference type="EMBL" id="SNY40492.1"/>
    </source>
</evidence>
<dbReference type="InterPro" id="IPR000326">
    <property type="entry name" value="PAP2/HPO"/>
</dbReference>
<evidence type="ECO:0000259" key="2">
    <source>
        <dbReference type="SMART" id="SM00014"/>
    </source>
</evidence>
<dbReference type="SUPFAM" id="SSF48317">
    <property type="entry name" value="Acid phosphatase/Vanadium-dependent haloperoxidase"/>
    <property type="match status" value="1"/>
</dbReference>
<dbReference type="Gene3D" id="1.20.144.10">
    <property type="entry name" value="Phosphatidic acid phosphatase type 2/haloperoxidase"/>
    <property type="match status" value="1"/>
</dbReference>
<feature type="domain" description="Phosphatidic acid phosphatase type 2/haloperoxidase" evidence="2">
    <location>
        <begin position="101"/>
        <end position="214"/>
    </location>
</feature>
<protein>
    <submittedName>
        <fullName evidence="3">Undecaprenyl-diphosphatase</fullName>
    </submittedName>
</protein>
<reference evidence="3 4" key="1">
    <citation type="submission" date="2017-09" db="EMBL/GenBank/DDBJ databases">
        <authorList>
            <person name="Ehlers B."/>
            <person name="Leendertz F.H."/>
        </authorList>
    </citation>
    <scope>NUCLEOTIDE SEQUENCE [LARGE SCALE GENOMIC DNA]</scope>
    <source>
        <strain evidence="3 4">CGMCC 4.6857</strain>
    </source>
</reference>
<keyword evidence="1" id="KW-0812">Transmembrane</keyword>
<feature type="transmembrane region" description="Helical" evidence="1">
    <location>
        <begin position="20"/>
        <end position="42"/>
    </location>
</feature>
<dbReference type="RefSeq" id="WP_097320838.1">
    <property type="nucleotide sequence ID" value="NZ_OBDY01000006.1"/>
</dbReference>
<dbReference type="InterPro" id="IPR036938">
    <property type="entry name" value="PAP2/HPO_sf"/>
</dbReference>
<sequence>MPPETSTWATSLGQVAKRILLPVTVLFGVMVALGLLITKVWAHDWPFTAEDTINRDFASHRDAILNNVSEFFSLLGSTPVVIGITAAVAIGLRFTLHRWREPLFLCAAVSAQALVFLFTTLVIDRQRPAVQHLDDSPPTSSFPSGHTSAAVALYVGLAVLLSVMLKKTWAKRLAWLLVLVPLLVATARLYRGMHHPTDVTASFFNGIVCVVIMFRSILDRATQWARPVFAKRTIPA</sequence>
<accession>A0A285HXM1</accession>
<name>A0A285HXM1_9ACTN</name>
<dbReference type="AlphaFoldDB" id="A0A285HXM1"/>
<gene>
    <name evidence="3" type="ORF">SAMN05421748_10642</name>
</gene>
<keyword evidence="1" id="KW-1133">Transmembrane helix</keyword>
<evidence type="ECO:0000256" key="1">
    <source>
        <dbReference type="SAM" id="Phobius"/>
    </source>
</evidence>
<proteinExistence type="predicted"/>
<evidence type="ECO:0000313" key="4">
    <source>
        <dbReference type="Proteomes" id="UP000219612"/>
    </source>
</evidence>
<feature type="transmembrane region" description="Helical" evidence="1">
    <location>
        <begin position="71"/>
        <end position="96"/>
    </location>
</feature>
<dbReference type="CDD" id="cd03392">
    <property type="entry name" value="PAP2_like_2"/>
    <property type="match status" value="1"/>
</dbReference>
<dbReference type="Pfam" id="PF01569">
    <property type="entry name" value="PAP2"/>
    <property type="match status" value="1"/>
</dbReference>
<dbReference type="PANTHER" id="PTHR14969:SF13">
    <property type="entry name" value="AT30094P"/>
    <property type="match status" value="1"/>
</dbReference>
<keyword evidence="4" id="KW-1185">Reference proteome</keyword>
<feature type="transmembrane region" description="Helical" evidence="1">
    <location>
        <begin position="173"/>
        <end position="193"/>
    </location>
</feature>
<dbReference type="EMBL" id="OBDY01000006">
    <property type="protein sequence ID" value="SNY40492.1"/>
    <property type="molecule type" value="Genomic_DNA"/>
</dbReference>
<dbReference type="Proteomes" id="UP000219612">
    <property type="component" value="Unassembled WGS sequence"/>
</dbReference>
<feature type="transmembrane region" description="Helical" evidence="1">
    <location>
        <begin position="199"/>
        <end position="218"/>
    </location>
</feature>
<feature type="transmembrane region" description="Helical" evidence="1">
    <location>
        <begin position="143"/>
        <end position="161"/>
    </location>
</feature>
<organism evidence="3 4">
    <name type="scientific">Paractinoplanes atraurantiacus</name>
    <dbReference type="NCBI Taxonomy" id="1036182"/>
    <lineage>
        <taxon>Bacteria</taxon>
        <taxon>Bacillati</taxon>
        <taxon>Actinomycetota</taxon>
        <taxon>Actinomycetes</taxon>
        <taxon>Micromonosporales</taxon>
        <taxon>Micromonosporaceae</taxon>
        <taxon>Paractinoplanes</taxon>
    </lineage>
</organism>
<keyword evidence="1" id="KW-0472">Membrane</keyword>
<dbReference type="SMART" id="SM00014">
    <property type="entry name" value="acidPPc"/>
    <property type="match status" value="1"/>
</dbReference>
<feature type="transmembrane region" description="Helical" evidence="1">
    <location>
        <begin position="103"/>
        <end position="123"/>
    </location>
</feature>
<dbReference type="PANTHER" id="PTHR14969">
    <property type="entry name" value="SPHINGOSINE-1-PHOSPHATE PHOSPHOHYDROLASE"/>
    <property type="match status" value="1"/>
</dbReference>
<dbReference type="OrthoDB" id="5289372at2"/>